<dbReference type="InterPro" id="IPR000798">
    <property type="entry name" value="Ez/rad/moesin-like"/>
</dbReference>
<keyword evidence="5" id="KW-0597">Phosphoprotein</keyword>
<dbReference type="Gene3D" id="1.20.80.10">
    <property type="match status" value="1"/>
</dbReference>
<evidence type="ECO:0000256" key="4">
    <source>
        <dbReference type="ARBA" id="ARBA00022490"/>
    </source>
</evidence>
<dbReference type="GO" id="GO:0005198">
    <property type="term" value="F:structural molecule activity"/>
    <property type="evidence" value="ECO:0007669"/>
    <property type="project" value="InterPro"/>
</dbReference>
<feature type="region of interest" description="Disordered" evidence="10">
    <location>
        <begin position="2441"/>
        <end position="2529"/>
    </location>
</feature>
<dbReference type="PROSITE" id="PS50057">
    <property type="entry name" value="FERM_3"/>
    <property type="match status" value="1"/>
</dbReference>
<dbReference type="InterPro" id="IPR029071">
    <property type="entry name" value="Ubiquitin-like_domsf"/>
</dbReference>
<dbReference type="InterPro" id="IPR011993">
    <property type="entry name" value="PH-like_dom_sf"/>
</dbReference>
<dbReference type="InterPro" id="IPR019749">
    <property type="entry name" value="Band_41_domain"/>
</dbReference>
<dbReference type="SMART" id="SM01195">
    <property type="entry name" value="FA"/>
    <property type="match status" value="1"/>
</dbReference>
<dbReference type="SMART" id="SM00295">
    <property type="entry name" value="B41"/>
    <property type="match status" value="1"/>
</dbReference>
<dbReference type="InterPro" id="IPR019747">
    <property type="entry name" value="FERM_CS"/>
</dbReference>
<dbReference type="Proteomes" id="UP001159042">
    <property type="component" value="Unassembled WGS sequence"/>
</dbReference>
<gene>
    <name evidence="12" type="ORF">NQ315_009884</name>
</gene>
<accession>A0AAV8WHQ9</accession>
<dbReference type="Gene3D" id="3.10.20.90">
    <property type="entry name" value="Phosphatidylinositol 3-kinase Catalytic Subunit, Chain A, domain 1"/>
    <property type="match status" value="1"/>
</dbReference>
<dbReference type="GO" id="GO:0005856">
    <property type="term" value="C:cytoskeleton"/>
    <property type="evidence" value="ECO:0007669"/>
    <property type="project" value="UniProtKB-SubCell"/>
</dbReference>
<feature type="compositionally biased region" description="Low complexity" evidence="10">
    <location>
        <begin position="2502"/>
        <end position="2512"/>
    </location>
</feature>
<dbReference type="InterPro" id="IPR035963">
    <property type="entry name" value="FERM_2"/>
</dbReference>
<evidence type="ECO:0000256" key="8">
    <source>
        <dbReference type="ARBA" id="ARBA00023212"/>
    </source>
</evidence>
<dbReference type="FunFam" id="1.20.80.10:FF:000001">
    <property type="entry name" value="Erythrocyte membrane protein band 4.1"/>
    <property type="match status" value="1"/>
</dbReference>
<dbReference type="SUPFAM" id="SSF54236">
    <property type="entry name" value="Ubiquitin-like"/>
    <property type="match status" value="1"/>
</dbReference>
<dbReference type="EMBL" id="JANEYG010000001">
    <property type="protein sequence ID" value="KAJ8926029.1"/>
    <property type="molecule type" value="Genomic_DNA"/>
</dbReference>
<dbReference type="GO" id="GO:0009887">
    <property type="term" value="P:animal organ morphogenesis"/>
    <property type="evidence" value="ECO:0007669"/>
    <property type="project" value="UniProtKB-ARBA"/>
</dbReference>
<dbReference type="GO" id="GO:0003779">
    <property type="term" value="F:actin binding"/>
    <property type="evidence" value="ECO:0007669"/>
    <property type="project" value="UniProtKB-KW"/>
</dbReference>
<keyword evidence="6" id="KW-0965">Cell junction</keyword>
<dbReference type="PRINTS" id="PR00661">
    <property type="entry name" value="ERMFAMILY"/>
</dbReference>
<feature type="compositionally biased region" description="Polar residues" evidence="10">
    <location>
        <begin position="486"/>
        <end position="504"/>
    </location>
</feature>
<dbReference type="InterPro" id="IPR014352">
    <property type="entry name" value="FERM/acyl-CoA-bd_prot_sf"/>
</dbReference>
<dbReference type="InterPro" id="IPR014847">
    <property type="entry name" value="FA"/>
</dbReference>
<feature type="compositionally biased region" description="Low complexity" evidence="10">
    <location>
        <begin position="423"/>
        <end position="436"/>
    </location>
</feature>
<feature type="non-terminal residue" evidence="12">
    <location>
        <position position="1"/>
    </location>
</feature>
<evidence type="ECO:0000313" key="13">
    <source>
        <dbReference type="Proteomes" id="UP001159042"/>
    </source>
</evidence>
<keyword evidence="8" id="KW-0206">Cytoskeleton</keyword>
<name>A0AAV8WHQ9_9CUCU</name>
<evidence type="ECO:0000259" key="11">
    <source>
        <dbReference type="PROSITE" id="PS50057"/>
    </source>
</evidence>
<keyword evidence="13" id="KW-1185">Reference proteome</keyword>
<evidence type="ECO:0000256" key="6">
    <source>
        <dbReference type="ARBA" id="ARBA00022949"/>
    </source>
</evidence>
<dbReference type="GO" id="GO:0030182">
    <property type="term" value="P:neuron differentiation"/>
    <property type="evidence" value="ECO:0007669"/>
    <property type="project" value="UniProtKB-ARBA"/>
</dbReference>
<dbReference type="Pfam" id="PF00373">
    <property type="entry name" value="FERM_M"/>
    <property type="match status" value="1"/>
</dbReference>
<evidence type="ECO:0000256" key="3">
    <source>
        <dbReference type="ARBA" id="ARBA00022025"/>
    </source>
</evidence>
<evidence type="ECO:0000256" key="1">
    <source>
        <dbReference type="ARBA" id="ARBA00004245"/>
    </source>
</evidence>
<organism evidence="12 13">
    <name type="scientific">Exocentrus adspersus</name>
    <dbReference type="NCBI Taxonomy" id="1586481"/>
    <lineage>
        <taxon>Eukaryota</taxon>
        <taxon>Metazoa</taxon>
        <taxon>Ecdysozoa</taxon>
        <taxon>Arthropoda</taxon>
        <taxon>Hexapoda</taxon>
        <taxon>Insecta</taxon>
        <taxon>Pterygota</taxon>
        <taxon>Neoptera</taxon>
        <taxon>Endopterygota</taxon>
        <taxon>Coleoptera</taxon>
        <taxon>Polyphaga</taxon>
        <taxon>Cucujiformia</taxon>
        <taxon>Chrysomeloidea</taxon>
        <taxon>Cerambycidae</taxon>
        <taxon>Lamiinae</taxon>
        <taxon>Acanthocinini</taxon>
        <taxon>Exocentrus</taxon>
    </lineage>
</organism>
<dbReference type="GO" id="GO:0005912">
    <property type="term" value="C:adherens junction"/>
    <property type="evidence" value="ECO:0007669"/>
    <property type="project" value="UniProtKB-SubCell"/>
</dbReference>
<evidence type="ECO:0000256" key="5">
    <source>
        <dbReference type="ARBA" id="ARBA00022553"/>
    </source>
</evidence>
<dbReference type="InterPro" id="IPR008379">
    <property type="entry name" value="Band_4.1_C"/>
</dbReference>
<dbReference type="Pfam" id="PF09380">
    <property type="entry name" value="FERM_C"/>
    <property type="match status" value="1"/>
</dbReference>
<dbReference type="InterPro" id="IPR018979">
    <property type="entry name" value="FERM_N"/>
</dbReference>
<proteinExistence type="predicted"/>
<dbReference type="SUPFAM" id="SSF47031">
    <property type="entry name" value="Second domain of FERM"/>
    <property type="match status" value="1"/>
</dbReference>
<dbReference type="Pfam" id="PF08736">
    <property type="entry name" value="FA"/>
    <property type="match status" value="1"/>
</dbReference>
<dbReference type="GO" id="GO:0016028">
    <property type="term" value="C:rhabdomere"/>
    <property type="evidence" value="ECO:0007669"/>
    <property type="project" value="UniProtKB-SubCell"/>
</dbReference>
<sequence length="2666" mass="290110">ASMPEDKNMAVDSEISQKSSKPAAAVRSSGNALAQVTMLDGTVLDISIERKAKGKELLDKVCDAINLIEKDYFGLVYADRHDPRNWLDLDKRISKFMKVEPWRFSFEVKFYPPDPAQLQEDITRYHLCLQIRNDILNNRLPCSFVTHALLGSYLVQSELGDYDPETMGRFYLRDFKFAPNQTQDLEDKVLELHKTHKGQTPAEAELNYLENAKKLAMYGVDLHPAKDSEGVDIMLGVCASGLLVYRDRLRINRFAWPKILKISYKRQNFYIKIRPGEFEQFESTIGFKLANHRAAKKLWKTCVEHHTFFRLMSPEINQKSSLFPKLGSKFRYSGRTHYETRKIPIERPAPDFVRSLTGKRLASRSMDPLGGIKPEDEYNEGNKRHTMPHPPEHIPDIDNQAPAKVKSPKVKEEKEKLARKRSSGSVMSGSSASSVEGEYEAEKNQKKPVGGVAVLPSGGGLFKSLRDKKGDKEKDKNKENRDANAPEQNGIDNETQLNSSAENDTSPKKEKSKSPTFPFGLKKGKSPKPKKEAEAVALAAKDQPTPYTKEYVFEAPEDEVTPRKPGGFSYESPPSPSSPKSGPETQQSPATKRATATAFNYAPGDVDKLKKPGLKDVKDDTAAFLAGEQYSRDSPPKAATPTATSAIPVAPRKTRPVKLMVVTGHRDPKTNQIDLDSATVDPTTGQQNIETGLIDCKYGLIDPSNGTVIVTDPVNGQKEVVQGYIDPVTKQIIITSGSVIDPKTGKKSSSLGQIISISQLQPRIGSKLTPVPKKRLIKITVTTAKKDPKTGRVEGEKGTTETVEAVLDPVSGQIESKYGIIDPVNGKITVKDPKSGKTESYPIEVDKNLGQIVVKQGGVVDPKSNKLDNSLGQLIKIGETGDCIVPVTAVTAKRDPKTGQLDPTQAHKETTNAKVDPTTGLVVSKYGTVNARDKKISIRDPKTGKVEEHPVQFDANENIIVLSGVVHPRSGVRDNNLSQILQIDSEIDPEVVVTSVSGKVDKKGLDHKNCSAPEKSTGLYDPDTNKIHTKYGVFDPLHETLSFFDPKTGKTEMKQGQRDPATGEILFRGLINPKTGKVDNSFGRTLKIDVLQPKVDQALAPTPVKEGKKAVPVKAPVVAAAAKPQDKNKVIKLLVVTAKRDPKTNQLDIENGHVDQSAGIQHPSGEIDSKYGLIDPKKGTVTITDPSTGKQEVVQGRIDPTSGQIQIVQGPVIDPRTGKKDPALGQVITVSTYEPKENAKPIKHALPSHPIPKKRVIKILVITSKKDPATGRVDTEKGAVEKLTATVDPVSGIIESKYGKIDPQNNKVVQKDKSGKPIVTPISVDENTGQIYISDNVVDAKTGKVDPNLSQVINIVDPQHPAVVITTTTASKDPRTGAVDLANGRTEASNGKVVPETGEIVTKHGTINLKLMRILTRDPKTGIVLERPIQVDKDDNIIISTGVVDPKTGNVNPNLVQVVQVGPEVDPEIQIRTYVGKVDSKKNTIDSKNAVPDTTPGLYDPDRNKIYTKYGHLDPVEETLTVIDHKTGKADTRQGYIEPNTGELVFRGGFVNPKSGKVEKDIGRAVSVHITEPVVDPLASQQPSENDLLKVAPVPKERPAAVTPTRAAAQATPVKEVVTGVLHPIAKHRIVKIMVITSKKDPKTGSVDTENGHIEHLTGIVDPKSGLIETKYGQLDPTTGSLITRDTSTGKSEIVQGKVDPVTGQVVVNGGPVIDPKTGKPDETLGQVFSIVGLKQAQDPNAAPTPKKRIIKITVITTKIDPKTGKIDTEKGQIEQSTALLNPDTGLIESKYGLIDPKNSKLIINDPKSGKVDAKSAQVNETNGQIIVASGVTDPKTGKLDNSLGQIISIAGQNDPVLEITTITAKKDPKTGSIDLNNGQMENSKAKKVSATGEIETKYGTVDTKSLQITSKDPKTGKLETRPIQLDAEGNIIISSGVKDPKTDTVNPDLCQVIKLGTEVEPEVQIITFVGKLDPKKNTVDVKHVTPEVSNGLYNPSTHKIDTKYGQIDPLKGTLTYTDPKTGRTDTKQGTVDPTTGQILFKGGYVNPKTGKPDPNFARIVSILISDPQVDGNGEIVKRDNKSVRIDPKTNQVWVFDHHDPITKEDVYCTGHIDPVTGYVITVYGYIDPKSGTVSKVVKVDPSNAKIDPETNQVFTKTAQVDETGAALYSASEIDPKTGQIYTKYGKIDPKTGKLVIIRIYLITQNDPTGRVKEIDPKDCQFDEKTGRIVNVTTQTVYIYSMVDPKTGKIVQVDPNDPLVKSASTKVTQVLTLSGEIDPVTGKIHTEWGHIDPQTGDIDPKTAKRDPVTGELILNYAQIDPSHFTDLKDTKVKVKTYTKEGDSSAESSDDDLNEYASDNLQDLTNLKIPKGKKGGLSTPVIVKTTTKQVVTKDKDGVVQNIEEKVEDGRTGEVTYSTQVNKADVPADDGKSPFVTARAVTTRTATTHEDLGTNARTQQLEEKTVAHSMTSSATRQEQRTVTQEVKTTSTVVSGDQLGRRDSVSSTSSGDSGTPIDPPDDPNHPYYSSSVYKDNIPEGIVQTESVVYRGDPTIITSTTSVPVVATEARKVNLTSEDGNYSATGEIVSSQTISSKTRTVETITYKTERDGVVETRVEQKITIQSDGDPIDHDRALAEAIQEATAMNPDMTVEKIEIQQQTAQQQQQQQ</sequence>
<feature type="compositionally biased region" description="Low complexity" evidence="10">
    <location>
        <begin position="565"/>
        <end position="583"/>
    </location>
</feature>
<dbReference type="PRINTS" id="PR00935">
    <property type="entry name" value="BAND41"/>
</dbReference>
<keyword evidence="4" id="KW-0963">Cytoplasm</keyword>
<dbReference type="SMART" id="SM01196">
    <property type="entry name" value="FERM_C"/>
    <property type="match status" value="1"/>
</dbReference>
<comment type="subcellular location">
    <subcellularLocation>
        <location evidence="2">Cell junction</location>
        <location evidence="2">Adherens junction</location>
    </subcellularLocation>
    <subcellularLocation>
        <location evidence="9">Cell projection</location>
        <location evidence="9">Rhabdomere</location>
    </subcellularLocation>
    <subcellularLocation>
        <location evidence="1">Cytoplasm</location>
        <location evidence="1">Cytoskeleton</location>
    </subcellularLocation>
</comment>
<dbReference type="Gene3D" id="2.30.29.30">
    <property type="entry name" value="Pleckstrin-homology domain (PH domain)/Phosphotyrosine-binding domain (PTB)"/>
    <property type="match status" value="1"/>
</dbReference>
<dbReference type="Pfam" id="PF09379">
    <property type="entry name" value="FERM_N"/>
    <property type="match status" value="1"/>
</dbReference>
<dbReference type="PROSITE" id="PS00661">
    <property type="entry name" value="FERM_2"/>
    <property type="match status" value="1"/>
</dbReference>
<dbReference type="InterPro" id="IPR000299">
    <property type="entry name" value="FERM_domain"/>
</dbReference>
<reference evidence="12 13" key="1">
    <citation type="journal article" date="2023" name="Insect Mol. Biol.">
        <title>Genome sequencing provides insights into the evolution of gene families encoding plant cell wall-degrading enzymes in longhorned beetles.</title>
        <authorList>
            <person name="Shin N.R."/>
            <person name="Okamura Y."/>
            <person name="Kirsch R."/>
            <person name="Pauchet Y."/>
        </authorList>
    </citation>
    <scope>NUCLEOTIDE SEQUENCE [LARGE SCALE GENOMIC DNA]</scope>
    <source>
        <strain evidence="12">EAD_L_NR</strain>
    </source>
</reference>
<dbReference type="FunFam" id="3.10.20.90:FF:000002">
    <property type="entry name" value="Erythrocyte protein band 4.1-like 3"/>
    <property type="match status" value="1"/>
</dbReference>
<dbReference type="FunFam" id="2.30.29.30:FF:000001">
    <property type="entry name" value="Erythrocyte membrane protein band 4.1"/>
    <property type="match status" value="1"/>
</dbReference>
<evidence type="ECO:0000256" key="2">
    <source>
        <dbReference type="ARBA" id="ARBA00004536"/>
    </source>
</evidence>
<evidence type="ECO:0000256" key="9">
    <source>
        <dbReference type="ARBA" id="ARBA00043944"/>
    </source>
</evidence>
<evidence type="ECO:0000256" key="10">
    <source>
        <dbReference type="SAM" id="MobiDB-lite"/>
    </source>
</evidence>
<feature type="compositionally biased region" description="Basic and acidic residues" evidence="10">
    <location>
        <begin position="464"/>
        <end position="484"/>
    </location>
</feature>
<evidence type="ECO:0000256" key="7">
    <source>
        <dbReference type="ARBA" id="ARBA00023203"/>
    </source>
</evidence>
<dbReference type="PANTHER" id="PTHR23280">
    <property type="entry name" value="4.1 G PROTEIN"/>
    <property type="match status" value="1"/>
</dbReference>
<dbReference type="InterPro" id="IPR019748">
    <property type="entry name" value="FERM_central"/>
</dbReference>
<dbReference type="GO" id="GO:0031032">
    <property type="term" value="P:actomyosin structure organization"/>
    <property type="evidence" value="ECO:0007669"/>
    <property type="project" value="TreeGrafter"/>
</dbReference>
<feature type="domain" description="FERM" evidence="11">
    <location>
        <begin position="32"/>
        <end position="313"/>
    </location>
</feature>
<feature type="region of interest" description="Disordered" evidence="10">
    <location>
        <begin position="357"/>
        <end position="613"/>
    </location>
</feature>
<feature type="region of interest" description="Disordered" evidence="10">
    <location>
        <begin position="1"/>
        <end position="23"/>
    </location>
</feature>
<dbReference type="SUPFAM" id="SSF50729">
    <property type="entry name" value="PH domain-like"/>
    <property type="match status" value="1"/>
</dbReference>
<feature type="compositionally biased region" description="Basic and acidic residues" evidence="10">
    <location>
        <begin position="373"/>
        <end position="383"/>
    </location>
</feature>
<dbReference type="InterPro" id="IPR018980">
    <property type="entry name" value="FERM_PH-like_C"/>
</dbReference>
<comment type="caution">
    <text evidence="12">The sequence shown here is derived from an EMBL/GenBank/DDBJ whole genome shotgun (WGS) entry which is preliminary data.</text>
</comment>
<dbReference type="CDD" id="cd13184">
    <property type="entry name" value="FERM_C_4_1_family"/>
    <property type="match status" value="1"/>
</dbReference>
<dbReference type="GO" id="GO:0005886">
    <property type="term" value="C:plasma membrane"/>
    <property type="evidence" value="ECO:0007669"/>
    <property type="project" value="TreeGrafter"/>
</dbReference>
<dbReference type="Pfam" id="PF05902">
    <property type="entry name" value="4_1_CTD"/>
    <property type="match status" value="1"/>
</dbReference>
<feature type="compositionally biased region" description="Polar residues" evidence="10">
    <location>
        <begin position="2466"/>
        <end position="2492"/>
    </location>
</feature>
<protein>
    <recommendedName>
        <fullName evidence="3">Moesin/ezrin/radixin homolog 1</fullName>
    </recommendedName>
</protein>
<dbReference type="PANTHER" id="PTHR23280:SF21">
    <property type="entry name" value="PROTEIN 4.1 HOMOLOG"/>
    <property type="match status" value="1"/>
</dbReference>
<evidence type="ECO:0000313" key="12">
    <source>
        <dbReference type="EMBL" id="KAJ8926029.1"/>
    </source>
</evidence>
<dbReference type="CDD" id="cd14473">
    <property type="entry name" value="FERM_B-lobe"/>
    <property type="match status" value="1"/>
</dbReference>
<keyword evidence="7" id="KW-0009">Actin-binding</keyword>